<sequence>MQLVQIWKLFDPEVLRRAIKSGPYRWKYRQHHLDGRRFTTVLFMRNLLARSVELWNDLSFPTNFDNGDIEEKSVFLFKRPAMHNRLLRSCGCPWVAVTIYSSTTRLPLRDPIKKTLYRSLTFQKQSKQLLYRVHGDAPQSSLP</sequence>
<evidence type="ECO:0000313" key="2">
    <source>
        <dbReference type="Proteomes" id="UP000299102"/>
    </source>
</evidence>
<proteinExistence type="predicted"/>
<organism evidence="1 2">
    <name type="scientific">Eumeta variegata</name>
    <name type="common">Bagworm moth</name>
    <name type="synonym">Eumeta japonica</name>
    <dbReference type="NCBI Taxonomy" id="151549"/>
    <lineage>
        <taxon>Eukaryota</taxon>
        <taxon>Metazoa</taxon>
        <taxon>Ecdysozoa</taxon>
        <taxon>Arthropoda</taxon>
        <taxon>Hexapoda</taxon>
        <taxon>Insecta</taxon>
        <taxon>Pterygota</taxon>
        <taxon>Neoptera</taxon>
        <taxon>Endopterygota</taxon>
        <taxon>Lepidoptera</taxon>
        <taxon>Glossata</taxon>
        <taxon>Ditrysia</taxon>
        <taxon>Tineoidea</taxon>
        <taxon>Psychidae</taxon>
        <taxon>Oiketicinae</taxon>
        <taxon>Eumeta</taxon>
    </lineage>
</organism>
<accession>A0A4C1Z6U7</accession>
<name>A0A4C1Z6U7_EUMVA</name>
<dbReference type="EMBL" id="BGZK01001672">
    <property type="protein sequence ID" value="GBP84326.1"/>
    <property type="molecule type" value="Genomic_DNA"/>
</dbReference>
<comment type="caution">
    <text evidence="1">The sequence shown here is derived from an EMBL/GenBank/DDBJ whole genome shotgun (WGS) entry which is preliminary data.</text>
</comment>
<evidence type="ECO:0000313" key="1">
    <source>
        <dbReference type="EMBL" id="GBP84326.1"/>
    </source>
</evidence>
<keyword evidence="2" id="KW-1185">Reference proteome</keyword>
<dbReference type="Proteomes" id="UP000299102">
    <property type="component" value="Unassembled WGS sequence"/>
</dbReference>
<reference evidence="1 2" key="1">
    <citation type="journal article" date="2019" name="Commun. Biol.">
        <title>The bagworm genome reveals a unique fibroin gene that provides high tensile strength.</title>
        <authorList>
            <person name="Kono N."/>
            <person name="Nakamura H."/>
            <person name="Ohtoshi R."/>
            <person name="Tomita M."/>
            <person name="Numata K."/>
            <person name="Arakawa K."/>
        </authorList>
    </citation>
    <scope>NUCLEOTIDE SEQUENCE [LARGE SCALE GENOMIC DNA]</scope>
</reference>
<dbReference type="AlphaFoldDB" id="A0A4C1Z6U7"/>
<gene>
    <name evidence="1" type="ORF">EVAR_61543_1</name>
</gene>
<protein>
    <submittedName>
        <fullName evidence="1">Uncharacterized protein</fullName>
    </submittedName>
</protein>